<dbReference type="Proteomes" id="UP000276133">
    <property type="component" value="Unassembled WGS sequence"/>
</dbReference>
<feature type="compositionally biased region" description="Basic and acidic residues" evidence="2">
    <location>
        <begin position="31"/>
        <end position="42"/>
    </location>
</feature>
<organism evidence="4 5">
    <name type="scientific">Brachionus plicatilis</name>
    <name type="common">Marine rotifer</name>
    <name type="synonym">Brachionus muelleri</name>
    <dbReference type="NCBI Taxonomy" id="10195"/>
    <lineage>
        <taxon>Eukaryota</taxon>
        <taxon>Metazoa</taxon>
        <taxon>Spiralia</taxon>
        <taxon>Gnathifera</taxon>
        <taxon>Rotifera</taxon>
        <taxon>Eurotatoria</taxon>
        <taxon>Monogononta</taxon>
        <taxon>Pseudotrocha</taxon>
        <taxon>Ploima</taxon>
        <taxon>Brachionidae</taxon>
        <taxon>Brachionus</taxon>
    </lineage>
</organism>
<dbReference type="SMART" id="SM00444">
    <property type="entry name" value="GYF"/>
    <property type="match status" value="1"/>
</dbReference>
<sequence length="347" mass="40605">MPVKKRVKFDNKKEYKHYTKESESDLSDNGDESKQKTSHSLDSDEEENIDKYKPLNREVLADIGQESKTSEFDDEIKLTPFNMKEELEEGDFDTEGHYHWKRNKNEIKDAWLDNIDWANINSFKKSYQLHKQSGDTEDESSESEAESMKVDDEEEKIELFKKILPHLQMNETILRAIKRLGNSSKTGSSASQRWQKKKIEKQESLSEKALADKEALENLTGYANQFIDKGFYDIYEETYQSLEKKIKEHESKSSEPLDIFADEVNEKEIQASTSNTETRILEDKVVKWLYKENNIDDAKIYGPFTSQEMLDKAEKGEFKETGVWCRRCEDASGTFYNSKRIDFDLYT</sequence>
<keyword evidence="5" id="KW-1185">Reference proteome</keyword>
<feature type="region of interest" description="Disordered" evidence="2">
    <location>
        <begin position="130"/>
        <end position="152"/>
    </location>
</feature>
<reference evidence="4 5" key="1">
    <citation type="journal article" date="2018" name="Sci. Rep.">
        <title>Genomic signatures of local adaptation to the degree of environmental predictability in rotifers.</title>
        <authorList>
            <person name="Franch-Gras L."/>
            <person name="Hahn C."/>
            <person name="Garcia-Roger E.M."/>
            <person name="Carmona M.J."/>
            <person name="Serra M."/>
            <person name="Gomez A."/>
        </authorList>
    </citation>
    <scope>NUCLEOTIDE SEQUENCE [LARGE SCALE GENOMIC DNA]</scope>
    <source>
        <strain evidence="4">HYR1</strain>
    </source>
</reference>
<evidence type="ECO:0000256" key="2">
    <source>
        <dbReference type="SAM" id="MobiDB-lite"/>
    </source>
</evidence>
<evidence type="ECO:0000256" key="1">
    <source>
        <dbReference type="SAM" id="Coils"/>
    </source>
</evidence>
<evidence type="ECO:0000259" key="3">
    <source>
        <dbReference type="PROSITE" id="PS50829"/>
    </source>
</evidence>
<dbReference type="STRING" id="10195.A0A3M7S3L7"/>
<dbReference type="PANTHER" id="PTHR13138">
    <property type="entry name" value="PROTEIN LIN1"/>
    <property type="match status" value="1"/>
</dbReference>
<dbReference type="InterPro" id="IPR039905">
    <property type="entry name" value="CD2BP2/Lin1"/>
</dbReference>
<gene>
    <name evidence="4" type="ORF">BpHYR1_041510</name>
</gene>
<dbReference type="Gene3D" id="3.30.1490.40">
    <property type="match status" value="1"/>
</dbReference>
<feature type="coiled-coil region" evidence="1">
    <location>
        <begin position="199"/>
        <end position="252"/>
    </location>
</feature>
<feature type="region of interest" description="Disordered" evidence="2">
    <location>
        <begin position="1"/>
        <end position="54"/>
    </location>
</feature>
<feature type="compositionally biased region" description="Acidic residues" evidence="2">
    <location>
        <begin position="135"/>
        <end position="152"/>
    </location>
</feature>
<dbReference type="InterPro" id="IPR035445">
    <property type="entry name" value="GYF-like_dom_sf"/>
</dbReference>
<dbReference type="SUPFAM" id="SSF55277">
    <property type="entry name" value="GYF domain"/>
    <property type="match status" value="1"/>
</dbReference>
<dbReference type="GO" id="GO:0005682">
    <property type="term" value="C:U5 snRNP"/>
    <property type="evidence" value="ECO:0007669"/>
    <property type="project" value="InterPro"/>
</dbReference>
<dbReference type="InterPro" id="IPR003169">
    <property type="entry name" value="GYF"/>
</dbReference>
<protein>
    <submittedName>
        <fullName evidence="4">CD2 antigen cytoplasmic tail-binding 2</fullName>
    </submittedName>
</protein>
<name>A0A3M7S3L7_BRAPC</name>
<keyword evidence="1" id="KW-0175">Coiled coil</keyword>
<evidence type="ECO:0000313" key="5">
    <source>
        <dbReference type="Proteomes" id="UP000276133"/>
    </source>
</evidence>
<dbReference type="PROSITE" id="PS50829">
    <property type="entry name" value="GYF"/>
    <property type="match status" value="1"/>
</dbReference>
<feature type="domain" description="GYF" evidence="3">
    <location>
        <begin position="285"/>
        <end position="344"/>
    </location>
</feature>
<evidence type="ECO:0000313" key="4">
    <source>
        <dbReference type="EMBL" id="RNA30423.1"/>
    </source>
</evidence>
<dbReference type="PANTHER" id="PTHR13138:SF3">
    <property type="entry name" value="CD2 ANTIGEN CYTOPLASMIC TAIL-BINDING PROTEIN 2"/>
    <property type="match status" value="1"/>
</dbReference>
<dbReference type="OrthoDB" id="331341at2759"/>
<dbReference type="Pfam" id="PF02213">
    <property type="entry name" value="GYF"/>
    <property type="match status" value="1"/>
</dbReference>
<proteinExistence type="predicted"/>
<dbReference type="AlphaFoldDB" id="A0A3M7S3L7"/>
<feature type="compositionally biased region" description="Basic and acidic residues" evidence="2">
    <location>
        <begin position="8"/>
        <end position="23"/>
    </location>
</feature>
<dbReference type="EMBL" id="REGN01002088">
    <property type="protein sequence ID" value="RNA30423.1"/>
    <property type="molecule type" value="Genomic_DNA"/>
</dbReference>
<comment type="caution">
    <text evidence="4">The sequence shown here is derived from an EMBL/GenBank/DDBJ whole genome shotgun (WGS) entry which is preliminary data.</text>
</comment>
<accession>A0A3M7S3L7</accession>